<dbReference type="PROSITE" id="PS50932">
    <property type="entry name" value="HTH_LACI_2"/>
    <property type="match status" value="1"/>
</dbReference>
<dbReference type="SUPFAM" id="SSF47413">
    <property type="entry name" value="lambda repressor-like DNA-binding domains"/>
    <property type="match status" value="1"/>
</dbReference>
<evidence type="ECO:0000256" key="2">
    <source>
        <dbReference type="ARBA" id="ARBA00023125"/>
    </source>
</evidence>
<name>A0ABU0XEC1_9MICO</name>
<dbReference type="Gene3D" id="3.40.50.2300">
    <property type="match status" value="2"/>
</dbReference>
<dbReference type="EMBL" id="JAVFCB010000003">
    <property type="protein sequence ID" value="MDQ4213467.1"/>
    <property type="molecule type" value="Genomic_DNA"/>
</dbReference>
<dbReference type="InterPro" id="IPR000843">
    <property type="entry name" value="HTH_LacI"/>
</dbReference>
<dbReference type="InterPro" id="IPR010982">
    <property type="entry name" value="Lambda_DNA-bd_dom_sf"/>
</dbReference>
<dbReference type="SMART" id="SM00354">
    <property type="entry name" value="HTH_LACI"/>
    <property type="match status" value="1"/>
</dbReference>
<dbReference type="PANTHER" id="PTHR30146:SF153">
    <property type="entry name" value="LACTOSE OPERON REPRESSOR"/>
    <property type="match status" value="1"/>
</dbReference>
<dbReference type="CDD" id="cd06267">
    <property type="entry name" value="PBP1_LacI_sugar_binding-like"/>
    <property type="match status" value="1"/>
</dbReference>
<gene>
    <name evidence="6" type="ORF">RBR11_06020</name>
</gene>
<keyword evidence="3" id="KW-0804">Transcription</keyword>
<dbReference type="CDD" id="cd01392">
    <property type="entry name" value="HTH_LacI"/>
    <property type="match status" value="1"/>
</dbReference>
<dbReference type="SUPFAM" id="SSF53822">
    <property type="entry name" value="Periplasmic binding protein-like I"/>
    <property type="match status" value="1"/>
</dbReference>
<dbReference type="Pfam" id="PF13377">
    <property type="entry name" value="Peripla_BP_3"/>
    <property type="match status" value="1"/>
</dbReference>
<protein>
    <submittedName>
        <fullName evidence="6">LacI family DNA-binding transcriptional regulator</fullName>
    </submittedName>
</protein>
<evidence type="ECO:0000256" key="1">
    <source>
        <dbReference type="ARBA" id="ARBA00023015"/>
    </source>
</evidence>
<evidence type="ECO:0000313" key="6">
    <source>
        <dbReference type="EMBL" id="MDQ4213467.1"/>
    </source>
</evidence>
<evidence type="ECO:0000313" key="7">
    <source>
        <dbReference type="Proteomes" id="UP001230289"/>
    </source>
</evidence>
<evidence type="ECO:0000259" key="5">
    <source>
        <dbReference type="PROSITE" id="PS50932"/>
    </source>
</evidence>
<dbReference type="Gene3D" id="1.10.260.40">
    <property type="entry name" value="lambda repressor-like DNA-binding domains"/>
    <property type="match status" value="1"/>
</dbReference>
<dbReference type="InterPro" id="IPR046335">
    <property type="entry name" value="LacI/GalR-like_sensor"/>
</dbReference>
<feature type="domain" description="HTH lacI-type" evidence="5">
    <location>
        <begin position="5"/>
        <end position="49"/>
    </location>
</feature>
<dbReference type="GO" id="GO:0003677">
    <property type="term" value="F:DNA binding"/>
    <property type="evidence" value="ECO:0007669"/>
    <property type="project" value="UniProtKB-KW"/>
</dbReference>
<dbReference type="RefSeq" id="WP_308488412.1">
    <property type="nucleotide sequence ID" value="NZ_JAVFCB010000003.1"/>
</dbReference>
<sequence>MTERPRLKDVAERAGVSQTTASHAFSGRRPVSAATKAAVLKAAFDLGFVMEGGTGQRTVGLLLRPPEAIPGFASGSDTFTSVAGAVLVALLGAGFSVSSFLTLDDIGAQVGRLDAFVLLHPRRGDEVLRALIQRGIPTVTLDPDPGDAEFPWWIGTDYAANARTLLDHLLTAGARRPALIVGSTQNTYMESIAGVYVQEMRSRGLPVLVREVEPVRAQQGGAAAAESLLRIPTPPDAFLTSTDLFAVGAIDAVQARGLRVPDDVLVANMMDSVIAELAVVPITAMKANMQVWASQLTRLLQRRLSSGAPLTSHLLLEFELVQRASTRRRSPQG</sequence>
<keyword evidence="2 6" id="KW-0238">DNA-binding</keyword>
<comment type="caution">
    <text evidence="6">The sequence shown here is derived from an EMBL/GenBank/DDBJ whole genome shotgun (WGS) entry which is preliminary data.</text>
</comment>
<feature type="region of interest" description="Disordered" evidence="4">
    <location>
        <begin position="1"/>
        <end position="23"/>
    </location>
</feature>
<dbReference type="InterPro" id="IPR028082">
    <property type="entry name" value="Peripla_BP_I"/>
</dbReference>
<proteinExistence type="predicted"/>
<organism evidence="6 7">
    <name type="scientific">Microbacterium capsulatum</name>
    <dbReference type="NCBI Taxonomy" id="3041921"/>
    <lineage>
        <taxon>Bacteria</taxon>
        <taxon>Bacillati</taxon>
        <taxon>Actinomycetota</taxon>
        <taxon>Actinomycetes</taxon>
        <taxon>Micrococcales</taxon>
        <taxon>Microbacteriaceae</taxon>
        <taxon>Microbacterium</taxon>
    </lineage>
</organism>
<accession>A0ABU0XEC1</accession>
<dbReference type="Pfam" id="PF00356">
    <property type="entry name" value="LacI"/>
    <property type="match status" value="1"/>
</dbReference>
<reference evidence="6 7" key="1">
    <citation type="submission" date="2023-08" db="EMBL/GenBank/DDBJ databases">
        <title>Microbacterium sp. nov., isolated from a waste landfill.</title>
        <authorList>
            <person name="Wen W."/>
        </authorList>
    </citation>
    <scope>NUCLEOTIDE SEQUENCE [LARGE SCALE GENOMIC DNA]</scope>
    <source>
        <strain evidence="6 7">ASV81</strain>
    </source>
</reference>
<dbReference type="PANTHER" id="PTHR30146">
    <property type="entry name" value="LACI-RELATED TRANSCRIPTIONAL REPRESSOR"/>
    <property type="match status" value="1"/>
</dbReference>
<evidence type="ECO:0000256" key="4">
    <source>
        <dbReference type="SAM" id="MobiDB-lite"/>
    </source>
</evidence>
<dbReference type="Proteomes" id="UP001230289">
    <property type="component" value="Unassembled WGS sequence"/>
</dbReference>
<evidence type="ECO:0000256" key="3">
    <source>
        <dbReference type="ARBA" id="ARBA00023163"/>
    </source>
</evidence>
<keyword evidence="1" id="KW-0805">Transcription regulation</keyword>
<keyword evidence="7" id="KW-1185">Reference proteome</keyword>
<feature type="compositionally biased region" description="Basic and acidic residues" evidence="4">
    <location>
        <begin position="1"/>
        <end position="12"/>
    </location>
</feature>